<feature type="domain" description="T6SS Phospholipase effector Tle1-like catalytic" evidence="1">
    <location>
        <begin position="69"/>
        <end position="338"/>
    </location>
</feature>
<organism evidence="2 3">
    <name type="scientific">Armillaria tabescens</name>
    <name type="common">Ringless honey mushroom</name>
    <name type="synonym">Agaricus tabescens</name>
    <dbReference type="NCBI Taxonomy" id="1929756"/>
    <lineage>
        <taxon>Eukaryota</taxon>
        <taxon>Fungi</taxon>
        <taxon>Dikarya</taxon>
        <taxon>Basidiomycota</taxon>
        <taxon>Agaricomycotina</taxon>
        <taxon>Agaricomycetes</taxon>
        <taxon>Agaricomycetidae</taxon>
        <taxon>Agaricales</taxon>
        <taxon>Marasmiineae</taxon>
        <taxon>Physalacriaceae</taxon>
        <taxon>Desarmillaria</taxon>
    </lineage>
</organism>
<dbReference type="AlphaFoldDB" id="A0AA39K363"/>
<reference evidence="2" key="1">
    <citation type="submission" date="2023-06" db="EMBL/GenBank/DDBJ databases">
        <authorList>
            <consortium name="Lawrence Berkeley National Laboratory"/>
            <person name="Ahrendt S."/>
            <person name="Sahu N."/>
            <person name="Indic B."/>
            <person name="Wong-Bajracharya J."/>
            <person name="Merenyi Z."/>
            <person name="Ke H.-M."/>
            <person name="Monk M."/>
            <person name="Kocsube S."/>
            <person name="Drula E."/>
            <person name="Lipzen A."/>
            <person name="Balint B."/>
            <person name="Henrissat B."/>
            <person name="Andreopoulos B."/>
            <person name="Martin F.M."/>
            <person name="Harder C.B."/>
            <person name="Rigling D."/>
            <person name="Ford K.L."/>
            <person name="Foster G.D."/>
            <person name="Pangilinan J."/>
            <person name="Papanicolaou A."/>
            <person name="Barry K."/>
            <person name="LaButti K."/>
            <person name="Viragh M."/>
            <person name="Koriabine M."/>
            <person name="Yan M."/>
            <person name="Riley R."/>
            <person name="Champramary S."/>
            <person name="Plett K.L."/>
            <person name="Tsai I.J."/>
            <person name="Slot J."/>
            <person name="Sipos G."/>
            <person name="Plett J."/>
            <person name="Nagy L.G."/>
            <person name="Grigoriev I.V."/>
        </authorList>
    </citation>
    <scope>NUCLEOTIDE SEQUENCE</scope>
    <source>
        <strain evidence="2">CCBAS 213</strain>
    </source>
</reference>
<gene>
    <name evidence="2" type="ORF">EV420DRAFT_714383</name>
</gene>
<evidence type="ECO:0000313" key="2">
    <source>
        <dbReference type="EMBL" id="KAK0451378.1"/>
    </source>
</evidence>
<dbReference type="PANTHER" id="PTHR33840">
    <property type="match status" value="1"/>
</dbReference>
<dbReference type="PANTHER" id="PTHR33840:SF1">
    <property type="entry name" value="TLE1 PHOSPHOLIPASE DOMAIN-CONTAINING PROTEIN"/>
    <property type="match status" value="1"/>
</dbReference>
<proteinExistence type="predicted"/>
<evidence type="ECO:0000259" key="1">
    <source>
        <dbReference type="Pfam" id="PF09994"/>
    </source>
</evidence>
<dbReference type="InterPro" id="IPR029058">
    <property type="entry name" value="AB_hydrolase_fold"/>
</dbReference>
<dbReference type="SUPFAM" id="SSF48371">
    <property type="entry name" value="ARM repeat"/>
    <property type="match status" value="1"/>
</dbReference>
<dbReference type="Pfam" id="PF09994">
    <property type="entry name" value="T6SS_Tle1-like_cat"/>
    <property type="match status" value="1"/>
</dbReference>
<keyword evidence="3" id="KW-1185">Reference proteome</keyword>
<name>A0AA39K363_ARMTA</name>
<comment type="caution">
    <text evidence="2">The sequence shown here is derived from an EMBL/GenBank/DDBJ whole genome shotgun (WGS) entry which is preliminary data.</text>
</comment>
<accession>A0AA39K363</accession>
<dbReference type="RefSeq" id="XP_060327715.1">
    <property type="nucleotide sequence ID" value="XM_060483195.1"/>
</dbReference>
<dbReference type="InterPro" id="IPR011989">
    <property type="entry name" value="ARM-like"/>
</dbReference>
<dbReference type="GeneID" id="85366743"/>
<dbReference type="SUPFAM" id="SSF53474">
    <property type="entry name" value="alpha/beta-Hydrolases"/>
    <property type="match status" value="1"/>
</dbReference>
<dbReference type="Proteomes" id="UP001175211">
    <property type="component" value="Unassembled WGS sequence"/>
</dbReference>
<dbReference type="Gene3D" id="1.25.10.10">
    <property type="entry name" value="Leucine-rich Repeat Variant"/>
    <property type="match status" value="1"/>
</dbReference>
<sequence length="661" mass="75257">MSNATASSHDPSSRTKRDTKCKCQCNPQCICNCPCLVHCVCRWKRDHKCKTPECKPHVCDSRCISHTSRNLVVCLDGTTNQFGHWNTNVIELYNRILKESEDANQLTFYSSGIGTYIPSTTHWLSTWFYNTIDSAIARSFMVIIEKAYRWLAHNYRDGDRIFLFGFSRGAYQVRAVAGMIQKLGLVLSGNVGLIPFAYELYTNRHKGKAIKDEADARALCENFKRTFSRNVKLHFVGVWDTVASVGLVQKSPLPLTTTAYHNCTFRHGLALDECRIKFLPTYLAGGWTPNLRLDYYSLDDKEMDVKEVWFVGSHSDVGGSNDPRTLSLGLVPLLWMENQAIDIGLRCRKRNFFGDWTWDNLHKSRPTISLRSFWHLLEVLPITRYQYTDPNATTRIPHFGKGRSIVPRQHIHVSVAFSRKNYKSKARFLGAKTIDLESIIKLGINSDPGKAGDLSWADEWKHVFEMDLFDDAFAQEMIERLDSSTVVNEQVSLLWRLSIMALSSRSAKKISSKIGIFVKMLKADRDTRIQAGSASCLFQLANHRFSQQIISEKDVLPELERMLKIHKEEKGYKELKIASLQCLLQLVLDSQVSNQQGTDCHSGPAVMILKDEQMNWPEFLYDCLGLGPGNHSIQPLAGLSCLMRLAKICLRFFFFSHLVPA</sequence>
<evidence type="ECO:0000313" key="3">
    <source>
        <dbReference type="Proteomes" id="UP001175211"/>
    </source>
</evidence>
<protein>
    <recommendedName>
        <fullName evidence="1">T6SS Phospholipase effector Tle1-like catalytic domain-containing protein</fullName>
    </recommendedName>
</protein>
<dbReference type="InterPro" id="IPR018712">
    <property type="entry name" value="Tle1-like_cat"/>
</dbReference>
<dbReference type="EMBL" id="JAUEPS010000033">
    <property type="protein sequence ID" value="KAK0451378.1"/>
    <property type="molecule type" value="Genomic_DNA"/>
</dbReference>
<dbReference type="InterPro" id="IPR016024">
    <property type="entry name" value="ARM-type_fold"/>
</dbReference>